<reference evidence="1 2" key="1">
    <citation type="submission" date="2021-06" db="EMBL/GenBank/DDBJ databases">
        <authorList>
            <person name="Palmer J.M."/>
        </authorList>
    </citation>
    <scope>NUCLEOTIDE SEQUENCE [LARGE SCALE GENOMIC DNA]</scope>
    <source>
        <strain evidence="1 2">CL_MEX2019</strain>
        <tissue evidence="1">Muscle</tissue>
    </source>
</reference>
<organism evidence="1 2">
    <name type="scientific">Characodon lateralis</name>
    <dbReference type="NCBI Taxonomy" id="208331"/>
    <lineage>
        <taxon>Eukaryota</taxon>
        <taxon>Metazoa</taxon>
        <taxon>Chordata</taxon>
        <taxon>Craniata</taxon>
        <taxon>Vertebrata</taxon>
        <taxon>Euteleostomi</taxon>
        <taxon>Actinopterygii</taxon>
        <taxon>Neopterygii</taxon>
        <taxon>Teleostei</taxon>
        <taxon>Neoteleostei</taxon>
        <taxon>Acanthomorphata</taxon>
        <taxon>Ovalentaria</taxon>
        <taxon>Atherinomorphae</taxon>
        <taxon>Cyprinodontiformes</taxon>
        <taxon>Goodeidae</taxon>
        <taxon>Characodon</taxon>
    </lineage>
</organism>
<accession>A0ABU7E933</accession>
<comment type="caution">
    <text evidence="1">The sequence shown here is derived from an EMBL/GenBank/DDBJ whole genome shotgun (WGS) entry which is preliminary data.</text>
</comment>
<protein>
    <submittedName>
        <fullName evidence="1">Uncharacterized protein</fullName>
    </submittedName>
</protein>
<keyword evidence="2" id="KW-1185">Reference proteome</keyword>
<dbReference type="Proteomes" id="UP001352852">
    <property type="component" value="Unassembled WGS sequence"/>
</dbReference>
<evidence type="ECO:0000313" key="2">
    <source>
        <dbReference type="Proteomes" id="UP001352852"/>
    </source>
</evidence>
<evidence type="ECO:0000313" key="1">
    <source>
        <dbReference type="EMBL" id="MED6283793.1"/>
    </source>
</evidence>
<name>A0ABU7E933_9TELE</name>
<proteinExistence type="predicted"/>
<sequence length="71" mass="8044">MNLPQSKDRSGSTRSDCKIAPSFTCPACPPSIRFTIWRNRLPVSLSLRGLLTSPHNQHTHQQKLHLAWHSV</sequence>
<dbReference type="EMBL" id="JAHUTJ010050055">
    <property type="protein sequence ID" value="MED6283793.1"/>
    <property type="molecule type" value="Genomic_DNA"/>
</dbReference>
<gene>
    <name evidence="1" type="ORF">CHARACLAT_012573</name>
</gene>